<evidence type="ECO:0000313" key="1">
    <source>
        <dbReference type="EMBL" id="JAE36966.1"/>
    </source>
</evidence>
<reference evidence="1" key="1">
    <citation type="submission" date="2014-09" db="EMBL/GenBank/DDBJ databases">
        <authorList>
            <person name="Magalhaes I.L.F."/>
            <person name="Oliveira U."/>
            <person name="Santos F.R."/>
            <person name="Vidigal T.H.D.A."/>
            <person name="Brescovit A.D."/>
            <person name="Santos A.J."/>
        </authorList>
    </citation>
    <scope>NUCLEOTIDE SEQUENCE</scope>
    <source>
        <tissue evidence="1">Shoot tissue taken approximately 20 cm above the soil surface</tissue>
    </source>
</reference>
<protein>
    <submittedName>
        <fullName evidence="1">Uncharacterized protein</fullName>
    </submittedName>
</protein>
<organism evidence="1">
    <name type="scientific">Arundo donax</name>
    <name type="common">Giant reed</name>
    <name type="synonym">Donax arundinaceus</name>
    <dbReference type="NCBI Taxonomy" id="35708"/>
    <lineage>
        <taxon>Eukaryota</taxon>
        <taxon>Viridiplantae</taxon>
        <taxon>Streptophyta</taxon>
        <taxon>Embryophyta</taxon>
        <taxon>Tracheophyta</taxon>
        <taxon>Spermatophyta</taxon>
        <taxon>Magnoliopsida</taxon>
        <taxon>Liliopsida</taxon>
        <taxon>Poales</taxon>
        <taxon>Poaceae</taxon>
        <taxon>PACMAD clade</taxon>
        <taxon>Arundinoideae</taxon>
        <taxon>Arundineae</taxon>
        <taxon>Arundo</taxon>
    </lineage>
</organism>
<proteinExistence type="predicted"/>
<dbReference type="AlphaFoldDB" id="A0A0A9HQ01"/>
<sequence length="26" mass="2915">MVADLLLELISALLMHLREFCKGKAV</sequence>
<dbReference type="EMBL" id="GBRH01160930">
    <property type="protein sequence ID" value="JAE36966.1"/>
    <property type="molecule type" value="Transcribed_RNA"/>
</dbReference>
<reference evidence="1" key="2">
    <citation type="journal article" date="2015" name="Data Brief">
        <title>Shoot transcriptome of the giant reed, Arundo donax.</title>
        <authorList>
            <person name="Barrero R.A."/>
            <person name="Guerrero F.D."/>
            <person name="Moolhuijzen P."/>
            <person name="Goolsby J.A."/>
            <person name="Tidwell J."/>
            <person name="Bellgard S.E."/>
            <person name="Bellgard M.I."/>
        </authorList>
    </citation>
    <scope>NUCLEOTIDE SEQUENCE</scope>
    <source>
        <tissue evidence="1">Shoot tissue taken approximately 20 cm above the soil surface</tissue>
    </source>
</reference>
<name>A0A0A9HQ01_ARUDO</name>
<accession>A0A0A9HQ01</accession>